<gene>
    <name evidence="2" type="ORF">SLS56_006725</name>
</gene>
<feature type="region of interest" description="Disordered" evidence="1">
    <location>
        <begin position="1"/>
        <end position="41"/>
    </location>
</feature>
<evidence type="ECO:0000313" key="3">
    <source>
        <dbReference type="Proteomes" id="UP001521116"/>
    </source>
</evidence>
<comment type="caution">
    <text evidence="2">The sequence shown here is derived from an EMBL/GenBank/DDBJ whole genome shotgun (WGS) entry which is preliminary data.</text>
</comment>
<reference evidence="2 3" key="1">
    <citation type="submission" date="2024-02" db="EMBL/GenBank/DDBJ databases">
        <title>De novo assembly and annotation of 12 fungi associated with fruit tree decline syndrome in Ontario, Canada.</title>
        <authorList>
            <person name="Sulman M."/>
            <person name="Ellouze W."/>
            <person name="Ilyukhin E."/>
        </authorList>
    </citation>
    <scope>NUCLEOTIDE SEQUENCE [LARGE SCALE GENOMIC DNA]</scope>
    <source>
        <strain evidence="2 3">M1-105</strain>
    </source>
</reference>
<organism evidence="2 3">
    <name type="scientific">Neofusicoccum ribis</name>
    <dbReference type="NCBI Taxonomy" id="45134"/>
    <lineage>
        <taxon>Eukaryota</taxon>
        <taxon>Fungi</taxon>
        <taxon>Dikarya</taxon>
        <taxon>Ascomycota</taxon>
        <taxon>Pezizomycotina</taxon>
        <taxon>Dothideomycetes</taxon>
        <taxon>Dothideomycetes incertae sedis</taxon>
        <taxon>Botryosphaeriales</taxon>
        <taxon>Botryosphaeriaceae</taxon>
        <taxon>Neofusicoccum</taxon>
    </lineage>
</organism>
<name>A0ABR3SPX9_9PEZI</name>
<sequence>MSDPQQNPAPTQLDTGDTPTPADNLEGQHAQPVSDGPSISTEAEVEAYIERCLQEPPELANQAALGRQSRRLTNAITLLETRRKAQEHLNPFAAPTQATCTLRATPRNDTIDPTEESILTLIRIPTPPLKDQKQITFDQ</sequence>
<protein>
    <submittedName>
        <fullName evidence="2">Uncharacterized protein</fullName>
    </submittedName>
</protein>
<proteinExistence type="predicted"/>
<evidence type="ECO:0000256" key="1">
    <source>
        <dbReference type="SAM" id="MobiDB-lite"/>
    </source>
</evidence>
<feature type="compositionally biased region" description="Polar residues" evidence="1">
    <location>
        <begin position="1"/>
        <end position="18"/>
    </location>
</feature>
<keyword evidence="3" id="KW-1185">Reference proteome</keyword>
<dbReference type="EMBL" id="JAJVDC020000080">
    <property type="protein sequence ID" value="KAL1626732.1"/>
    <property type="molecule type" value="Genomic_DNA"/>
</dbReference>
<accession>A0ABR3SPX9</accession>
<dbReference type="Proteomes" id="UP001521116">
    <property type="component" value="Unassembled WGS sequence"/>
</dbReference>
<evidence type="ECO:0000313" key="2">
    <source>
        <dbReference type="EMBL" id="KAL1626732.1"/>
    </source>
</evidence>